<organism evidence="6 7">
    <name type="scientific">Candidatus Roizmanbacteria bacterium RIFCSPLOWO2_01_FULL_45_11</name>
    <dbReference type="NCBI Taxonomy" id="1802070"/>
    <lineage>
        <taxon>Bacteria</taxon>
        <taxon>Candidatus Roizmaniibacteriota</taxon>
    </lineage>
</organism>
<dbReference type="GO" id="GO:0005737">
    <property type="term" value="C:cytoplasm"/>
    <property type="evidence" value="ECO:0007669"/>
    <property type="project" value="UniProtKB-SubCell"/>
</dbReference>
<reference evidence="6 7" key="1">
    <citation type="journal article" date="2016" name="Nat. Commun.">
        <title>Thousands of microbial genomes shed light on interconnected biogeochemical processes in an aquifer system.</title>
        <authorList>
            <person name="Anantharaman K."/>
            <person name="Brown C.T."/>
            <person name="Hug L.A."/>
            <person name="Sharon I."/>
            <person name="Castelle C.J."/>
            <person name="Probst A.J."/>
            <person name="Thomas B.C."/>
            <person name="Singh A."/>
            <person name="Wilkins M.J."/>
            <person name="Karaoz U."/>
            <person name="Brodie E.L."/>
            <person name="Williams K.H."/>
            <person name="Hubbard S.S."/>
            <person name="Banfield J.F."/>
        </authorList>
    </citation>
    <scope>NUCLEOTIDE SEQUENCE [LARGE SCALE GENOMIC DNA]</scope>
</reference>
<dbReference type="InterPro" id="IPR039429">
    <property type="entry name" value="SHMT-like_dom"/>
</dbReference>
<dbReference type="AlphaFoldDB" id="A0A1F7JEP6"/>
<comment type="pathway">
    <text evidence="3">One-carbon metabolism; tetrahydrofolate interconversion.</text>
</comment>
<dbReference type="UniPathway" id="UPA00193"/>
<feature type="modified residue" description="N6-(pyridoxal phosphate)lysine" evidence="3 4">
    <location>
        <position position="234"/>
    </location>
</feature>
<dbReference type="GO" id="GO:0030170">
    <property type="term" value="F:pyridoxal phosphate binding"/>
    <property type="evidence" value="ECO:0007669"/>
    <property type="project" value="UniProtKB-UniRule"/>
</dbReference>
<comment type="subcellular location">
    <subcellularLocation>
        <location evidence="3">Cytoplasm</location>
    </subcellularLocation>
</comment>
<dbReference type="GO" id="GO:0019264">
    <property type="term" value="P:glycine biosynthetic process from serine"/>
    <property type="evidence" value="ECO:0007669"/>
    <property type="project" value="UniProtKB-UniRule"/>
</dbReference>
<feature type="binding site" evidence="3">
    <location>
        <begin position="124"/>
        <end position="126"/>
    </location>
    <ligand>
        <name>(6S)-5,6,7,8-tetrahydrofolate</name>
        <dbReference type="ChEBI" id="CHEBI:57453"/>
    </ligand>
</feature>
<dbReference type="InterPro" id="IPR001085">
    <property type="entry name" value="Ser_HO-MeTrfase"/>
</dbReference>
<dbReference type="EMBL" id="MGAU01000041">
    <property type="protein sequence ID" value="OGK54090.1"/>
    <property type="molecule type" value="Genomic_DNA"/>
</dbReference>
<dbReference type="Pfam" id="PF00464">
    <property type="entry name" value="SHMT"/>
    <property type="match status" value="1"/>
</dbReference>
<dbReference type="Gene3D" id="3.40.640.10">
    <property type="entry name" value="Type I PLP-dependent aspartate aminotransferase-like (Major domain)"/>
    <property type="match status" value="1"/>
</dbReference>
<dbReference type="InterPro" id="IPR049943">
    <property type="entry name" value="Ser_HO-MeTrfase-like"/>
</dbReference>
<dbReference type="EC" id="2.1.2.1" evidence="3"/>
<evidence type="ECO:0000256" key="4">
    <source>
        <dbReference type="PIRSR" id="PIRSR000412-50"/>
    </source>
</evidence>
<dbReference type="NCBIfam" id="NF000586">
    <property type="entry name" value="PRK00011.1"/>
    <property type="match status" value="1"/>
</dbReference>
<dbReference type="UniPathway" id="UPA00288">
    <property type="reaction ID" value="UER01023"/>
</dbReference>
<feature type="binding site" evidence="3">
    <location>
        <position position="120"/>
    </location>
    <ligand>
        <name>(6S)-5,6,7,8-tetrahydrofolate</name>
        <dbReference type="ChEBI" id="CHEBI:57453"/>
    </ligand>
</feature>
<keyword evidence="3" id="KW-0554">One-carbon metabolism</keyword>
<keyword evidence="3" id="KW-0963">Cytoplasm</keyword>
<protein>
    <recommendedName>
        <fullName evidence="3">Serine hydroxymethyltransferase</fullName>
        <shortName evidence="3">SHMT</shortName>
        <shortName evidence="3">Serine methylase</shortName>
        <ecNumber evidence="3">2.1.2.1</ecNumber>
    </recommendedName>
</protein>
<evidence type="ECO:0000256" key="2">
    <source>
        <dbReference type="ARBA" id="ARBA00022898"/>
    </source>
</evidence>
<keyword evidence="3" id="KW-0028">Amino-acid biosynthesis</keyword>
<comment type="subunit">
    <text evidence="3">Homodimer.</text>
</comment>
<name>A0A1F7JEP6_9BACT</name>
<dbReference type="Gene3D" id="3.90.1150.10">
    <property type="entry name" value="Aspartate Aminotransferase, domain 1"/>
    <property type="match status" value="1"/>
</dbReference>
<comment type="similarity">
    <text evidence="3">Belongs to the SHMT family.</text>
</comment>
<comment type="pathway">
    <text evidence="3">Amino-acid biosynthesis; glycine biosynthesis; glycine from L-serine: step 1/1.</text>
</comment>
<sequence length="444" mass="49276">MKFLKHDPEIATIIRNEQRRQKDVLEMIPSENYTSSAVIEALGSVLVNKYAEGQPYKRYYQGMANVDELERLVEERALAAFGLDPEKWHVNVQPYSGSPANAAIFMALLSPGDTIMPMYLSDGGHISHGWSFKEKKLSFASMFYHIEFYHVDPETKLFDYKKLASTIQKVKPNMLVSGGTAYPRDINHEALGKAAKSAGALYLADVSHEAGLIAAGLLQSPFEHADVVMMTTHKTLRGPRGALIFSRKELMEKIDKAVFPGLQGGPHMHTIAGIGVALKETMTNEFKSYAKQIIKNAQMLAAELIRYDYDVVSGGTDKHLVLVDLRNKGLSGKVPAIALEYANIVMNFNSVPYDTAPPLYPSGLRMGTPAITSRGMGTKEMKQIARWIHEVITETAGYTVPENPKDRKKFVERTSLLLQKNKTISRIAKEVSSLTSKFPVPGIE</sequence>
<keyword evidence="3" id="KW-0808">Transferase</keyword>
<evidence type="ECO:0000256" key="1">
    <source>
        <dbReference type="ARBA" id="ARBA00001933"/>
    </source>
</evidence>
<dbReference type="GO" id="GO:0004372">
    <property type="term" value="F:glycine hydroxymethyltransferase activity"/>
    <property type="evidence" value="ECO:0007669"/>
    <property type="project" value="UniProtKB-UniRule"/>
</dbReference>
<feature type="site" description="Plays an important role in substrate specificity" evidence="3">
    <location>
        <position position="233"/>
    </location>
</feature>
<dbReference type="InterPro" id="IPR015422">
    <property type="entry name" value="PyrdxlP-dep_Trfase_small"/>
</dbReference>
<dbReference type="GO" id="GO:0035999">
    <property type="term" value="P:tetrahydrofolate interconversion"/>
    <property type="evidence" value="ECO:0007669"/>
    <property type="project" value="UniProtKB-UniRule"/>
</dbReference>
<comment type="caution">
    <text evidence="6">The sequence shown here is derived from an EMBL/GenBank/DDBJ whole genome shotgun (WGS) entry which is preliminary data.</text>
</comment>
<dbReference type="Proteomes" id="UP000178486">
    <property type="component" value="Unassembled WGS sequence"/>
</dbReference>
<comment type="cofactor">
    <cofactor evidence="1 3 4">
        <name>pyridoxal 5'-phosphate</name>
        <dbReference type="ChEBI" id="CHEBI:597326"/>
    </cofactor>
</comment>
<dbReference type="PANTHER" id="PTHR11680:SF35">
    <property type="entry name" value="SERINE HYDROXYMETHYLTRANSFERASE 1"/>
    <property type="match status" value="1"/>
</dbReference>
<gene>
    <name evidence="3" type="primary">glyA</name>
    <name evidence="6" type="ORF">A3B56_02635</name>
</gene>
<evidence type="ECO:0000259" key="5">
    <source>
        <dbReference type="Pfam" id="PF00464"/>
    </source>
</evidence>
<comment type="function">
    <text evidence="3">Catalyzes the reversible interconversion of serine and glycine with tetrahydrofolate (THF) serving as the one-carbon carrier. This reaction serves as the major source of one-carbon groups required for the biosynthesis of purines, thymidylate, methionine, and other important biomolecules. Also exhibits THF-independent aldolase activity toward beta-hydroxyamino acids, producing glycine and aldehydes, via a retro-aldol mechanism.</text>
</comment>
<evidence type="ECO:0000313" key="7">
    <source>
        <dbReference type="Proteomes" id="UP000178486"/>
    </source>
</evidence>
<dbReference type="SUPFAM" id="SSF53383">
    <property type="entry name" value="PLP-dependent transferases"/>
    <property type="match status" value="1"/>
</dbReference>
<keyword evidence="2 3" id="KW-0663">Pyridoxal phosphate</keyword>
<dbReference type="CDD" id="cd00378">
    <property type="entry name" value="SHMT"/>
    <property type="match status" value="1"/>
</dbReference>
<accession>A0A1F7JEP6</accession>
<dbReference type="HAMAP" id="MF_00051">
    <property type="entry name" value="SHMT"/>
    <property type="match status" value="1"/>
</dbReference>
<feature type="domain" description="Serine hydroxymethyltransferase-like" evidence="5">
    <location>
        <begin position="5"/>
        <end position="388"/>
    </location>
</feature>
<dbReference type="InterPro" id="IPR015421">
    <property type="entry name" value="PyrdxlP-dep_Trfase_major"/>
</dbReference>
<dbReference type="PANTHER" id="PTHR11680">
    <property type="entry name" value="SERINE HYDROXYMETHYLTRANSFERASE"/>
    <property type="match status" value="1"/>
</dbReference>
<dbReference type="InterPro" id="IPR015424">
    <property type="entry name" value="PyrdxlP-dep_Trfase"/>
</dbReference>
<comment type="catalytic activity">
    <reaction evidence="3">
        <text>(6R)-5,10-methylene-5,6,7,8-tetrahydrofolate + glycine + H2O = (6S)-5,6,7,8-tetrahydrofolate + L-serine</text>
        <dbReference type="Rhea" id="RHEA:15481"/>
        <dbReference type="ChEBI" id="CHEBI:15377"/>
        <dbReference type="ChEBI" id="CHEBI:15636"/>
        <dbReference type="ChEBI" id="CHEBI:33384"/>
        <dbReference type="ChEBI" id="CHEBI:57305"/>
        <dbReference type="ChEBI" id="CHEBI:57453"/>
        <dbReference type="EC" id="2.1.2.1"/>
    </reaction>
</comment>
<evidence type="ECO:0000313" key="6">
    <source>
        <dbReference type="EMBL" id="OGK54090.1"/>
    </source>
</evidence>
<comment type="caution">
    <text evidence="3">Lacks conserved residue(s) required for the propagation of feature annotation.</text>
</comment>
<proteinExistence type="inferred from homology"/>
<evidence type="ECO:0000256" key="3">
    <source>
        <dbReference type="HAMAP-Rule" id="MF_00051"/>
    </source>
</evidence>
<dbReference type="PIRSF" id="PIRSF000412">
    <property type="entry name" value="SHMT"/>
    <property type="match status" value="1"/>
</dbReference>